<evidence type="ECO:0000313" key="1">
    <source>
        <dbReference type="EMBL" id="OYD14275.1"/>
    </source>
</evidence>
<dbReference type="Proteomes" id="UP000215215">
    <property type="component" value="Unassembled WGS sequence"/>
</dbReference>
<accession>A0A235BRT3</accession>
<evidence type="ECO:0000313" key="2">
    <source>
        <dbReference type="Proteomes" id="UP000215215"/>
    </source>
</evidence>
<sequence>MKRLMAIAVIPLILLIFGCDEEPEEVLQAPTNLQIEVTGGDNLSIKLTWNASPTTNIDGYVVRLNDVTLDRVTGTQFTHNNPTSLGVYRVRAYRGDDESDAIQVSTELIVRENQGPVWWFDAPSDTGYSAYGWNADGIGNTYSMVGANKDSIDFYMDSVGVGKGTDKIISPDSYPGWGDAHETRFNTTGNTGVDGFTNTKIAPEFGVGAYSNYAEITETGKVYILYLESGHYVKLLVTGRKVSGNHNFTFKYGFQPIAGFRRLGND</sequence>
<dbReference type="InterPro" id="IPR036116">
    <property type="entry name" value="FN3_sf"/>
</dbReference>
<comment type="caution">
    <text evidence="1">The sequence shown here is derived from an EMBL/GenBank/DDBJ whole genome shotgun (WGS) entry which is preliminary data.</text>
</comment>
<proteinExistence type="predicted"/>
<dbReference type="InterPro" id="IPR003961">
    <property type="entry name" value="FN3_dom"/>
</dbReference>
<reference evidence="1 2" key="1">
    <citation type="submission" date="2017-07" db="EMBL/GenBank/DDBJ databases">
        <title>Recovery of genomes from metagenomes via a dereplication, aggregation, and scoring strategy.</title>
        <authorList>
            <person name="Sieber C.M."/>
            <person name="Probst A.J."/>
            <person name="Sharrar A."/>
            <person name="Thomas B.C."/>
            <person name="Hess M."/>
            <person name="Tringe S.G."/>
            <person name="Banfield J.F."/>
        </authorList>
    </citation>
    <scope>NUCLEOTIDE SEQUENCE [LARGE SCALE GENOMIC DNA]</scope>
    <source>
        <strain evidence="1">JGI_Cruoil_03_44_89</strain>
    </source>
</reference>
<gene>
    <name evidence="1" type="ORF">CH333_08430</name>
</gene>
<dbReference type="CDD" id="cd00063">
    <property type="entry name" value="FN3"/>
    <property type="match status" value="1"/>
</dbReference>
<protein>
    <recommendedName>
        <fullName evidence="3">Fibronectin type-III domain-containing protein</fullName>
    </recommendedName>
</protein>
<dbReference type="AlphaFoldDB" id="A0A235BRT3"/>
<name>A0A235BRT3_UNCW3</name>
<dbReference type="InterPro" id="IPR013783">
    <property type="entry name" value="Ig-like_fold"/>
</dbReference>
<dbReference type="EMBL" id="NOZQ01000193">
    <property type="protein sequence ID" value="OYD14275.1"/>
    <property type="molecule type" value="Genomic_DNA"/>
</dbReference>
<dbReference type="SUPFAM" id="SSF49265">
    <property type="entry name" value="Fibronectin type III"/>
    <property type="match status" value="1"/>
</dbReference>
<dbReference type="PROSITE" id="PS51257">
    <property type="entry name" value="PROKAR_LIPOPROTEIN"/>
    <property type="match status" value="1"/>
</dbReference>
<organism evidence="1 2">
    <name type="scientific">candidate division WOR-3 bacterium JGI_Cruoil_03_44_89</name>
    <dbReference type="NCBI Taxonomy" id="1973748"/>
    <lineage>
        <taxon>Bacteria</taxon>
        <taxon>Bacteria division WOR-3</taxon>
    </lineage>
</organism>
<evidence type="ECO:0008006" key="3">
    <source>
        <dbReference type="Google" id="ProtNLM"/>
    </source>
</evidence>
<dbReference type="Gene3D" id="2.60.40.10">
    <property type="entry name" value="Immunoglobulins"/>
    <property type="match status" value="1"/>
</dbReference>